<name>A0ABR2K6N5_9EUKA</name>
<reference evidence="1 2" key="1">
    <citation type="submission" date="2024-04" db="EMBL/GenBank/DDBJ databases">
        <title>Tritrichomonas musculus Genome.</title>
        <authorList>
            <person name="Alves-Ferreira E."/>
            <person name="Grigg M."/>
            <person name="Lorenzi H."/>
            <person name="Galac M."/>
        </authorList>
    </citation>
    <scope>NUCLEOTIDE SEQUENCE [LARGE SCALE GENOMIC DNA]</scope>
    <source>
        <strain evidence="1 2">EAF2021</strain>
    </source>
</reference>
<organism evidence="1 2">
    <name type="scientific">Tritrichomonas musculus</name>
    <dbReference type="NCBI Taxonomy" id="1915356"/>
    <lineage>
        <taxon>Eukaryota</taxon>
        <taxon>Metamonada</taxon>
        <taxon>Parabasalia</taxon>
        <taxon>Tritrichomonadida</taxon>
        <taxon>Tritrichomonadidae</taxon>
        <taxon>Tritrichomonas</taxon>
    </lineage>
</organism>
<protein>
    <submittedName>
        <fullName evidence="1">Uncharacterized protein</fullName>
    </submittedName>
</protein>
<keyword evidence="2" id="KW-1185">Reference proteome</keyword>
<dbReference type="EMBL" id="JAPFFF010000007">
    <property type="protein sequence ID" value="KAK8886561.1"/>
    <property type="molecule type" value="Genomic_DNA"/>
</dbReference>
<evidence type="ECO:0000313" key="2">
    <source>
        <dbReference type="Proteomes" id="UP001470230"/>
    </source>
</evidence>
<sequence>MSQKNNHIGSRYHLKSSVKSPTLEIDLKKISPDSNQKNKSKYHSSIDLTDFIESVPSILRPMKIEEVTPPISKNWRNSNFEEDYPLIPSYESISRQNYIQKREYNKIIAKLDRLLEEEDYEEDIKDDDEDIIYEEEDVQELSSLSDFTDEMDEKPLKHLDSLISKIKVTSKEIKNKPEKSFSKGKFHEYSSENSLEIQCHRLNKYLEDNDIFIESEDDYRNKNMTCDMKNHTRYTSNIYQSQNNQRYVTSKISISDRQINADFNSSSIQELSSPIKRKKIISSSQGVLKQKCKRNEQSQMRNASILYQLEEL</sequence>
<accession>A0ABR2K6N5</accession>
<comment type="caution">
    <text evidence="1">The sequence shown here is derived from an EMBL/GenBank/DDBJ whole genome shotgun (WGS) entry which is preliminary data.</text>
</comment>
<dbReference type="Proteomes" id="UP001470230">
    <property type="component" value="Unassembled WGS sequence"/>
</dbReference>
<gene>
    <name evidence="1" type="ORF">M9Y10_042025</name>
</gene>
<evidence type="ECO:0000313" key="1">
    <source>
        <dbReference type="EMBL" id="KAK8886561.1"/>
    </source>
</evidence>
<proteinExistence type="predicted"/>